<evidence type="ECO:0000313" key="3">
    <source>
        <dbReference type="Proteomes" id="UP000319514"/>
    </source>
</evidence>
<dbReference type="AlphaFoldDB" id="A0A542ZLD9"/>
<proteinExistence type="predicted"/>
<dbReference type="Proteomes" id="UP000319514">
    <property type="component" value="Unassembled WGS sequence"/>
</dbReference>
<dbReference type="OrthoDB" id="4180634at2"/>
<name>A0A542ZLD9_9MICO</name>
<dbReference type="InterPro" id="IPR049945">
    <property type="entry name" value="AAA_22"/>
</dbReference>
<evidence type="ECO:0000313" key="2">
    <source>
        <dbReference type="EMBL" id="TQL60980.1"/>
    </source>
</evidence>
<dbReference type="GO" id="GO:0016887">
    <property type="term" value="F:ATP hydrolysis activity"/>
    <property type="evidence" value="ECO:0007669"/>
    <property type="project" value="InterPro"/>
</dbReference>
<reference evidence="2 3" key="1">
    <citation type="submission" date="2019-06" db="EMBL/GenBank/DDBJ databases">
        <title>Sequencing the genomes of 1000 actinobacteria strains.</title>
        <authorList>
            <person name="Klenk H.-P."/>
        </authorList>
    </citation>
    <scope>NUCLEOTIDE SEQUENCE [LARGE SCALE GENOMIC DNA]</scope>
    <source>
        <strain evidence="2 3">DSM 18082</strain>
    </source>
</reference>
<sequence>MNHLMLRGLEDEAHTVRTPAFTDITTQLAFAKTFHGTMVVAGEHGTGKRFALMTCLGEQDLPFHLVTMPPAVSAKDMVRLLYEAVHDEDDVFALRDMQDELIETLSGTPRIIVIDGAEQLTAAAAEQLHYLHRRVTATWTLVLLGGPDTARTVATSAGLRGEVIAAVEMRPLTGSEIRSAVRAMHQLFLIPDQLFEAIDKQVCKGMLKNWACFLRAALYLQRLAVERGEDPPFLDPQLARAVVQLMPTLKTSKRR</sequence>
<accession>A0A542ZLD9</accession>
<organism evidence="2 3">
    <name type="scientific">Oryzihumus leptocrescens</name>
    <dbReference type="NCBI Taxonomy" id="297536"/>
    <lineage>
        <taxon>Bacteria</taxon>
        <taxon>Bacillati</taxon>
        <taxon>Actinomycetota</taxon>
        <taxon>Actinomycetes</taxon>
        <taxon>Micrococcales</taxon>
        <taxon>Intrasporangiaceae</taxon>
        <taxon>Oryzihumus</taxon>
    </lineage>
</organism>
<protein>
    <submittedName>
        <fullName evidence="2">AAA domain-containing protein</fullName>
    </submittedName>
</protein>
<dbReference type="EMBL" id="VFOQ01000001">
    <property type="protein sequence ID" value="TQL60980.1"/>
    <property type="molecule type" value="Genomic_DNA"/>
</dbReference>
<keyword evidence="3" id="KW-1185">Reference proteome</keyword>
<dbReference type="Pfam" id="PF13401">
    <property type="entry name" value="AAA_22"/>
    <property type="match status" value="1"/>
</dbReference>
<dbReference type="RefSeq" id="WP_141788818.1">
    <property type="nucleotide sequence ID" value="NZ_BAAAKX010000007.1"/>
</dbReference>
<dbReference type="InterPro" id="IPR027417">
    <property type="entry name" value="P-loop_NTPase"/>
</dbReference>
<feature type="domain" description="ORC1/DEAH AAA+ ATPase" evidence="1">
    <location>
        <begin position="36"/>
        <end position="148"/>
    </location>
</feature>
<gene>
    <name evidence="2" type="ORF">FB474_2383</name>
</gene>
<comment type="caution">
    <text evidence="2">The sequence shown here is derived from an EMBL/GenBank/DDBJ whole genome shotgun (WGS) entry which is preliminary data.</text>
</comment>
<dbReference type="SUPFAM" id="SSF52540">
    <property type="entry name" value="P-loop containing nucleoside triphosphate hydrolases"/>
    <property type="match status" value="1"/>
</dbReference>
<evidence type="ECO:0000259" key="1">
    <source>
        <dbReference type="Pfam" id="PF13401"/>
    </source>
</evidence>